<keyword evidence="4" id="KW-0732">Signal</keyword>
<dbReference type="Gene3D" id="1.20.1610.10">
    <property type="entry name" value="alpha-1,2-mannosidases domains"/>
    <property type="match status" value="1"/>
</dbReference>
<dbReference type="PANTHER" id="PTHR12143">
    <property type="entry name" value="PEPTIDE N-GLYCANASE PNGASE -RELATED"/>
    <property type="match status" value="1"/>
</dbReference>
<dbReference type="GO" id="GO:0005975">
    <property type="term" value="P:carbohydrate metabolic process"/>
    <property type="evidence" value="ECO:0007669"/>
    <property type="project" value="InterPro"/>
</dbReference>
<keyword evidence="8" id="KW-1185">Reference proteome</keyword>
<dbReference type="GO" id="GO:0006516">
    <property type="term" value="P:glycoprotein catabolic process"/>
    <property type="evidence" value="ECO:0007669"/>
    <property type="project" value="TreeGrafter"/>
</dbReference>
<sequence length="750" mass="85050">MIRLLKSNSKIIGHILLLILLISGQVSAQSPNDWVNPFIGTTNYGTTNPGAVVPRGMVSVVPFNVTGNSELNEHDKDAGWWSTPYSWDNNYFTGYSHVNLSGVGCPELGVILLMPTTGDVNANVSEYGSEMSEQVAHPGYYSTYLNKYNIKTEVSATKRTGISRFTFPAGKSNILLDLGNGLTNESGASVRIVNNQEIEGWRMTGTFCYNDGTERPVYFVARFNKAADSFGAWKKMPKMNAEAAWSATSNKFKYYENFQAEMSGDSIGTWFTFNTIANEEIIVEVGISYVSIDNARLNLNHESNNFDFEVTRKNAEKEWNDALSNITVKGGTDDQKTVFYTGLYHIQIHPNILNDVNGQYPAMESFETLIHPNGERYTVFSLWDTYRNLHPFLSLVYPQQQLNVVQSMIEMYDESGWLPRWELNSTETHVMEGDPAIPVIVDTWFRGIRDFDIEKAYEAMRKSATTPGVDNKLRPDIDHYISQGYVPLMSQFDNSVSHALEYYIADWNLAQLAKELGNEEDYTRFLKQSRGYKNYFCQDFQIIRPKLKDGTFLPGFNPRQGENFEPSPGFHEGNAYQYTFCAHHDMEGMIELNGGKKAFAKKLQAIFDDGHFDMANEPDIHYPWLFNYIKGEEWRTQKELNHLMATYFKNAPDGLPGNDDTGTMSTWIVYSMMGFYPVLPGDMNYAIASPVFDEVTIKLDQNFYPGEKIIIRNTGSGDKIKAIKFNGKTSKSYFINHNELVKGGVIEIIH</sequence>
<dbReference type="Pfam" id="PF17678">
    <property type="entry name" value="Glyco_hydro_92N"/>
    <property type="match status" value="1"/>
</dbReference>
<dbReference type="Gene3D" id="2.70.98.10">
    <property type="match status" value="1"/>
</dbReference>
<dbReference type="GO" id="GO:0030246">
    <property type="term" value="F:carbohydrate binding"/>
    <property type="evidence" value="ECO:0007669"/>
    <property type="project" value="InterPro"/>
</dbReference>
<dbReference type="EMBL" id="JAPOHD010000018">
    <property type="protein sequence ID" value="MCY1720563.1"/>
    <property type="molecule type" value="Genomic_DNA"/>
</dbReference>
<proteinExistence type="predicted"/>
<name>A0A9X3FDD1_9BACT</name>
<dbReference type="GO" id="GO:0000224">
    <property type="term" value="F:peptide-N4-(N-acetyl-beta-glucosaminyl)asparagine amidase activity"/>
    <property type="evidence" value="ECO:0007669"/>
    <property type="project" value="TreeGrafter"/>
</dbReference>
<dbReference type="RefSeq" id="WP_343332897.1">
    <property type="nucleotide sequence ID" value="NZ_JAPOHD010000018.1"/>
</dbReference>
<dbReference type="NCBIfam" id="TIGR01180">
    <property type="entry name" value="aman2_put"/>
    <property type="match status" value="1"/>
</dbReference>
<evidence type="ECO:0000256" key="1">
    <source>
        <dbReference type="ARBA" id="ARBA00001913"/>
    </source>
</evidence>
<reference evidence="7" key="1">
    <citation type="submission" date="2022-11" db="EMBL/GenBank/DDBJ databases">
        <title>Marilongibacter aestuarii gen. nov., sp. nov., isolated from tidal flat sediment.</title>
        <authorList>
            <person name="Jiayan W."/>
        </authorList>
    </citation>
    <scope>NUCLEOTIDE SEQUENCE</scope>
    <source>
        <strain evidence="7">Z1-6</strain>
    </source>
</reference>
<evidence type="ECO:0000259" key="6">
    <source>
        <dbReference type="Pfam" id="PF17678"/>
    </source>
</evidence>
<gene>
    <name evidence="7" type="ORF">OU798_09435</name>
</gene>
<keyword evidence="7" id="KW-0378">Hydrolase</keyword>
<evidence type="ECO:0000313" key="7">
    <source>
        <dbReference type="EMBL" id="MCY1720563.1"/>
    </source>
</evidence>
<comment type="cofactor">
    <cofactor evidence="1">
        <name>Ca(2+)</name>
        <dbReference type="ChEBI" id="CHEBI:29108"/>
    </cofactor>
</comment>
<evidence type="ECO:0000259" key="5">
    <source>
        <dbReference type="Pfam" id="PF07971"/>
    </source>
</evidence>
<evidence type="ECO:0000256" key="3">
    <source>
        <dbReference type="ARBA" id="ARBA00022837"/>
    </source>
</evidence>
<organism evidence="7 8">
    <name type="scientific">Draconibacterium aestuarii</name>
    <dbReference type="NCBI Taxonomy" id="2998507"/>
    <lineage>
        <taxon>Bacteria</taxon>
        <taxon>Pseudomonadati</taxon>
        <taxon>Bacteroidota</taxon>
        <taxon>Bacteroidia</taxon>
        <taxon>Marinilabiliales</taxon>
        <taxon>Prolixibacteraceae</taxon>
        <taxon>Draconibacterium</taxon>
    </lineage>
</organism>
<dbReference type="FunFam" id="1.20.1050.60:FF:000001">
    <property type="entry name" value="Putative alpha-1,2-mannosidase"/>
    <property type="match status" value="1"/>
</dbReference>
<feature type="chain" id="PRO_5040765675" evidence="4">
    <location>
        <begin position="29"/>
        <end position="750"/>
    </location>
</feature>
<dbReference type="SUPFAM" id="SSF48208">
    <property type="entry name" value="Six-hairpin glycosidases"/>
    <property type="match status" value="1"/>
</dbReference>
<comment type="caution">
    <text evidence="7">The sequence shown here is derived from an EMBL/GenBank/DDBJ whole genome shotgun (WGS) entry which is preliminary data.</text>
</comment>
<dbReference type="GO" id="GO:0005829">
    <property type="term" value="C:cytosol"/>
    <property type="evidence" value="ECO:0007669"/>
    <property type="project" value="TreeGrafter"/>
</dbReference>
<dbReference type="InterPro" id="IPR041371">
    <property type="entry name" value="GH92_N"/>
</dbReference>
<dbReference type="InterPro" id="IPR014718">
    <property type="entry name" value="GH-type_carb-bd"/>
</dbReference>
<dbReference type="InterPro" id="IPR050883">
    <property type="entry name" value="PNGase"/>
</dbReference>
<comment type="subunit">
    <text evidence="2">Monomer.</text>
</comment>
<dbReference type="InterPro" id="IPR012939">
    <property type="entry name" value="Glyco_hydro_92"/>
</dbReference>
<dbReference type="Proteomes" id="UP001145087">
    <property type="component" value="Unassembled WGS sequence"/>
</dbReference>
<dbReference type="AlphaFoldDB" id="A0A9X3FDD1"/>
<dbReference type="Gene3D" id="3.30.2080.10">
    <property type="entry name" value="GH92 mannosidase domain"/>
    <property type="match status" value="1"/>
</dbReference>
<evidence type="ECO:0000256" key="2">
    <source>
        <dbReference type="ARBA" id="ARBA00011245"/>
    </source>
</evidence>
<protein>
    <submittedName>
        <fullName evidence="7">GH92 family glycosyl hydrolase</fullName>
    </submittedName>
</protein>
<dbReference type="InterPro" id="IPR008928">
    <property type="entry name" value="6-hairpin_glycosidase_sf"/>
</dbReference>
<dbReference type="InterPro" id="IPR005887">
    <property type="entry name" value="GH92_a_mannosidase_put"/>
</dbReference>
<feature type="domain" description="Glycosyl hydrolase family 92 N-terminal" evidence="6">
    <location>
        <begin position="34"/>
        <end position="288"/>
    </location>
</feature>
<evidence type="ECO:0000256" key="4">
    <source>
        <dbReference type="SAM" id="SignalP"/>
    </source>
</evidence>
<feature type="signal peptide" evidence="4">
    <location>
        <begin position="1"/>
        <end position="28"/>
    </location>
</feature>
<feature type="domain" description="Glycosyl hydrolase family 92" evidence="5">
    <location>
        <begin position="294"/>
        <end position="748"/>
    </location>
</feature>
<dbReference type="Pfam" id="PF07971">
    <property type="entry name" value="Glyco_hydro_92"/>
    <property type="match status" value="1"/>
</dbReference>
<dbReference type="Gene3D" id="1.20.1050.60">
    <property type="entry name" value="alpha-1,2-mannosidase"/>
    <property type="match status" value="1"/>
</dbReference>
<keyword evidence="3" id="KW-0106">Calcium</keyword>
<dbReference type="PANTHER" id="PTHR12143:SF39">
    <property type="entry name" value="SECRETED PROTEIN"/>
    <property type="match status" value="1"/>
</dbReference>
<accession>A0A9X3FDD1</accession>
<evidence type="ECO:0000313" key="8">
    <source>
        <dbReference type="Proteomes" id="UP001145087"/>
    </source>
</evidence>